<dbReference type="Pfam" id="PF23742">
    <property type="entry name" value="VBS_C3G9"/>
    <property type="match status" value="1"/>
</dbReference>
<evidence type="ECO:0000259" key="4">
    <source>
        <dbReference type="SMART" id="SM00555"/>
    </source>
</evidence>
<evidence type="ECO:0000313" key="6">
    <source>
        <dbReference type="Proteomes" id="UP000054266"/>
    </source>
</evidence>
<feature type="compositionally biased region" description="Polar residues" evidence="3">
    <location>
        <begin position="315"/>
        <end position="327"/>
    </location>
</feature>
<proteinExistence type="predicted"/>
<dbReference type="HOGENOM" id="CLU_014631_0_0_1"/>
<evidence type="ECO:0000313" key="5">
    <source>
        <dbReference type="EMBL" id="KIW69812.1"/>
    </source>
</evidence>
<dbReference type="Pfam" id="PF12205">
    <property type="entry name" value="GIT1_C"/>
    <property type="match status" value="1"/>
</dbReference>
<dbReference type="Proteomes" id="UP000054266">
    <property type="component" value="Unassembled WGS sequence"/>
</dbReference>
<feature type="region of interest" description="Disordered" evidence="3">
    <location>
        <begin position="727"/>
        <end position="750"/>
    </location>
</feature>
<gene>
    <name evidence="5" type="ORF">PV04_02139</name>
</gene>
<feature type="coiled-coil region" evidence="2">
    <location>
        <begin position="510"/>
        <end position="537"/>
    </location>
</feature>
<dbReference type="AlphaFoldDB" id="A0A0D2E639"/>
<name>A0A0D2E639_9EURO</name>
<feature type="compositionally biased region" description="Polar residues" evidence="3">
    <location>
        <begin position="365"/>
        <end position="378"/>
    </location>
</feature>
<feature type="compositionally biased region" description="Pro residues" evidence="3">
    <location>
        <begin position="55"/>
        <end position="66"/>
    </location>
</feature>
<feature type="region of interest" description="Disordered" evidence="3">
    <location>
        <begin position="233"/>
        <end position="384"/>
    </location>
</feature>
<dbReference type="InterPro" id="IPR013724">
    <property type="entry name" value="GIT_SHD"/>
</dbReference>
<feature type="compositionally biased region" description="Pro residues" evidence="3">
    <location>
        <begin position="1"/>
        <end position="10"/>
    </location>
</feature>
<evidence type="ECO:0000256" key="3">
    <source>
        <dbReference type="SAM" id="MobiDB-lite"/>
    </source>
</evidence>
<dbReference type="InterPro" id="IPR056439">
    <property type="entry name" value="VBS_C3G9"/>
</dbReference>
<feature type="domain" description="GIT Spa2 homology (SHD)" evidence="4">
    <location>
        <begin position="148"/>
        <end position="178"/>
    </location>
</feature>
<dbReference type="InterPro" id="IPR022018">
    <property type="entry name" value="GIT1_C"/>
</dbReference>
<dbReference type="SMART" id="SM00555">
    <property type="entry name" value="GIT"/>
    <property type="match status" value="2"/>
</dbReference>
<organism evidence="5 6">
    <name type="scientific">Phialophora macrospora</name>
    <dbReference type="NCBI Taxonomy" id="1851006"/>
    <lineage>
        <taxon>Eukaryota</taxon>
        <taxon>Fungi</taxon>
        <taxon>Dikarya</taxon>
        <taxon>Ascomycota</taxon>
        <taxon>Pezizomycotina</taxon>
        <taxon>Eurotiomycetes</taxon>
        <taxon>Chaetothyriomycetidae</taxon>
        <taxon>Chaetothyriales</taxon>
        <taxon>Herpotrichiellaceae</taxon>
        <taxon>Phialophora</taxon>
    </lineage>
</organism>
<dbReference type="GO" id="GO:1902716">
    <property type="term" value="C:cell cortex of growing cell tip"/>
    <property type="evidence" value="ECO:0007669"/>
    <property type="project" value="TreeGrafter"/>
</dbReference>
<sequence>MQAALPPLPRAPDLSPVSTASEWSGVNNYNQLSRNDGPFPAQPLNAPADDIGPSKAPPPYPRPPNGPGGANFAPPQLDPMGQRRPSESGSRGSSRAGSIANSRSSDGTISDDQSRKYRRMEAELFQHYTVLKSFLKGASQAPPRPNKARDKLLRLSPVQFHELSTDVFDELQRRQALAPLPGRPPRQQNVPPFLQPRLDFHEKRNQARQKLSSLQTPRFRDLSTDVFCELERRFPQFQRPDGGRRDSSRSQSRGPAPSSRDGPPQPNGFGLPSRAQTFGGAGAQGYPKRQGSVSSLPQIDNPPSLADLGRPMPKQFQSNTITPNKSTMVEDEDDSQTADSKYDRSSDAFGLESSLASPRSDRDTAATSQSGVSTNSTKPGPPALTELQDKVSRLESNLELKDAELNQLKRQGEEWVITKQDLEKKLEEAENLNKSLKDEIEKLRAEQPHYSGENVLWKTKYLKLDQDHGILQEQLAQQQQLTEEVSRQGQAYLEEMRALTESGGGNFEKEERLQAEVQKLEDEVKNWKSRYVRAKAQLRSVRASSLGLNIARTNAGQHAIALQDRDGLVKDVHVTRFQIAIDELLQIARSDNPAAVLDHMKVVVLAVRGITSDIESGSAGAKDDDMSKRRSKLKSKVSATANNLITASKNFASASGLSPVSLLDAAASHLTAAVVDLLHAAKIRPTPAGELGDDDEPKLESLQSNGYFNIAETLRRRSEIESVYSALSTPSASRNAPNQSGSNSHLRNNSNYVNGAGLGIKAGYATSQEEADLEDLKMYLEDQTDGLVQSITSLVDSVRNDDALPTIQLHMTTISATIENIVNSVDRTGNEPTSYQMTLREKSGPIVSILQTCREQMSQIGNESPAGKEIVQQLPPLAFRIARETKELVSRVMAIEAGPGRGADDDFS</sequence>
<evidence type="ECO:0000256" key="1">
    <source>
        <dbReference type="ARBA" id="ARBA00022737"/>
    </source>
</evidence>
<feature type="region of interest" description="Disordered" evidence="3">
    <location>
        <begin position="176"/>
        <end position="216"/>
    </location>
</feature>
<protein>
    <recommendedName>
        <fullName evidence="4">GIT Spa2 homology (SHD) domain-containing protein</fullName>
    </recommendedName>
</protein>
<dbReference type="InterPro" id="IPR039892">
    <property type="entry name" value="Spa2/Sph1"/>
</dbReference>
<feature type="compositionally biased region" description="Polar residues" evidence="3">
    <location>
        <begin position="17"/>
        <end position="34"/>
    </location>
</feature>
<keyword evidence="6" id="KW-1185">Reference proteome</keyword>
<dbReference type="PANTHER" id="PTHR21601">
    <property type="entry name" value="SPA2 PROTEIN"/>
    <property type="match status" value="1"/>
</dbReference>
<dbReference type="GO" id="GO:0005078">
    <property type="term" value="F:MAP-kinase scaffold activity"/>
    <property type="evidence" value="ECO:0007669"/>
    <property type="project" value="TreeGrafter"/>
</dbReference>
<dbReference type="Pfam" id="PF08518">
    <property type="entry name" value="GIT_SHD"/>
    <property type="match status" value="2"/>
</dbReference>
<evidence type="ECO:0000256" key="2">
    <source>
        <dbReference type="SAM" id="Coils"/>
    </source>
</evidence>
<feature type="compositionally biased region" description="Low complexity" evidence="3">
    <location>
        <begin position="87"/>
        <end position="105"/>
    </location>
</feature>
<feature type="coiled-coil region" evidence="2">
    <location>
        <begin position="384"/>
        <end position="446"/>
    </location>
</feature>
<dbReference type="STRING" id="5601.A0A0D2E639"/>
<feature type="region of interest" description="Disordered" evidence="3">
    <location>
        <begin position="1"/>
        <end position="115"/>
    </location>
</feature>
<dbReference type="EMBL" id="KN846957">
    <property type="protein sequence ID" value="KIW69812.1"/>
    <property type="molecule type" value="Genomic_DNA"/>
</dbReference>
<reference evidence="5 6" key="1">
    <citation type="submission" date="2015-01" db="EMBL/GenBank/DDBJ databases">
        <title>The Genome Sequence of Capronia semiimmersa CBS27337.</title>
        <authorList>
            <consortium name="The Broad Institute Genomics Platform"/>
            <person name="Cuomo C."/>
            <person name="de Hoog S."/>
            <person name="Gorbushina A."/>
            <person name="Stielow B."/>
            <person name="Teixiera M."/>
            <person name="Abouelleil A."/>
            <person name="Chapman S.B."/>
            <person name="Priest M."/>
            <person name="Young S.K."/>
            <person name="Wortman J."/>
            <person name="Nusbaum C."/>
            <person name="Birren B."/>
        </authorList>
    </citation>
    <scope>NUCLEOTIDE SEQUENCE [LARGE SCALE GENOMIC DNA]</scope>
    <source>
        <strain evidence="5 6">CBS 27337</strain>
    </source>
</reference>
<keyword evidence="2" id="KW-0175">Coiled coil</keyword>
<keyword evidence="1" id="KW-0677">Repeat</keyword>
<accession>A0A0D2E639</accession>
<feature type="domain" description="GIT Spa2 homology (SHD)" evidence="4">
    <location>
        <begin position="207"/>
        <end position="237"/>
    </location>
</feature>
<dbReference type="PANTHER" id="PTHR21601:SF0">
    <property type="entry name" value="PROTEIN SPA2-RELATED"/>
    <property type="match status" value="1"/>
</dbReference>
<dbReference type="GO" id="GO:0005826">
    <property type="term" value="C:actomyosin contractile ring"/>
    <property type="evidence" value="ECO:0007669"/>
    <property type="project" value="TreeGrafter"/>
</dbReference>